<accession>A0A5N3PCS4</accession>
<dbReference type="EC" id="2.5.1.19" evidence="8"/>
<dbReference type="GO" id="GO:0009423">
    <property type="term" value="P:chorismate biosynthetic process"/>
    <property type="evidence" value="ECO:0007669"/>
    <property type="project" value="UniProtKB-UniRule"/>
</dbReference>
<protein>
    <recommendedName>
        <fullName evidence="8">3-phosphoshikimate 1-carboxyvinyltransferase</fullName>
        <ecNumber evidence="8">2.5.1.19</ecNumber>
    </recommendedName>
    <alternativeName>
        <fullName evidence="8">5-enolpyruvylshikimate-3-phosphate synthase</fullName>
        <shortName evidence="8">EPSP synthase</shortName>
        <shortName evidence="8">EPSPS</shortName>
    </alternativeName>
</protein>
<evidence type="ECO:0000256" key="2">
    <source>
        <dbReference type="ARBA" id="ARBA00009948"/>
    </source>
</evidence>
<dbReference type="GO" id="GO:0008652">
    <property type="term" value="P:amino acid biosynthetic process"/>
    <property type="evidence" value="ECO:0007669"/>
    <property type="project" value="UniProtKB-KW"/>
</dbReference>
<dbReference type="Gene3D" id="3.65.10.10">
    <property type="entry name" value="Enolpyruvate transferase domain"/>
    <property type="match status" value="2"/>
</dbReference>
<feature type="binding site" evidence="8">
    <location>
        <position position="102"/>
    </location>
    <ligand>
        <name>phosphoenolpyruvate</name>
        <dbReference type="ChEBI" id="CHEBI:58702"/>
    </ligand>
</feature>
<keyword evidence="3 8" id="KW-0963">Cytoplasm</keyword>
<feature type="binding site" evidence="8">
    <location>
        <position position="178"/>
    </location>
    <ligand>
        <name>phosphoenolpyruvate</name>
        <dbReference type="ChEBI" id="CHEBI:58702"/>
    </ligand>
</feature>
<feature type="binding site" evidence="8">
    <location>
        <position position="329"/>
    </location>
    <ligand>
        <name>3-phosphoshikimate</name>
        <dbReference type="ChEBI" id="CHEBI:145989"/>
    </ligand>
</feature>
<feature type="binding site" evidence="8">
    <location>
        <position position="130"/>
    </location>
    <ligand>
        <name>phosphoenolpyruvate</name>
        <dbReference type="ChEBI" id="CHEBI:58702"/>
    </ligand>
</feature>
<dbReference type="PIRSF" id="PIRSF000505">
    <property type="entry name" value="EPSPS"/>
    <property type="match status" value="1"/>
</dbReference>
<dbReference type="GO" id="GO:0009073">
    <property type="term" value="P:aromatic amino acid family biosynthetic process"/>
    <property type="evidence" value="ECO:0007669"/>
    <property type="project" value="UniProtKB-KW"/>
</dbReference>
<dbReference type="FunFam" id="3.65.10.10:FF:000005">
    <property type="entry name" value="3-phosphoshikimate 1-carboxyvinyltransferase"/>
    <property type="match status" value="1"/>
</dbReference>
<evidence type="ECO:0000256" key="7">
    <source>
        <dbReference type="ARBA" id="ARBA00044633"/>
    </source>
</evidence>
<name>A0A5N3PCS4_9HYPH</name>
<dbReference type="OrthoDB" id="9809920at2"/>
<dbReference type="SUPFAM" id="SSF55205">
    <property type="entry name" value="EPT/RTPC-like"/>
    <property type="match status" value="1"/>
</dbReference>
<keyword evidence="6 8" id="KW-0057">Aromatic amino acid biosynthesis</keyword>
<feature type="binding site" evidence="8">
    <location>
        <position position="176"/>
    </location>
    <ligand>
        <name>3-phosphoshikimate</name>
        <dbReference type="ChEBI" id="CHEBI:145989"/>
    </ligand>
</feature>
<feature type="binding site" evidence="8">
    <location>
        <position position="29"/>
    </location>
    <ligand>
        <name>3-phosphoshikimate</name>
        <dbReference type="ChEBI" id="CHEBI:145989"/>
    </ligand>
</feature>
<evidence type="ECO:0000256" key="1">
    <source>
        <dbReference type="ARBA" id="ARBA00004811"/>
    </source>
</evidence>
<comment type="pathway">
    <text evidence="1 8">Metabolic intermediate biosynthesis; chorismate biosynthesis; chorismate from D-erythrose 4-phosphate and phosphoenolpyruvate: step 6/7.</text>
</comment>
<organism evidence="11 12">
    <name type="scientific">Microvirga brassicacearum</name>
    <dbReference type="NCBI Taxonomy" id="2580413"/>
    <lineage>
        <taxon>Bacteria</taxon>
        <taxon>Pseudomonadati</taxon>
        <taxon>Pseudomonadota</taxon>
        <taxon>Alphaproteobacteria</taxon>
        <taxon>Hyphomicrobiales</taxon>
        <taxon>Methylobacteriaceae</taxon>
        <taxon>Microvirga</taxon>
    </lineage>
</organism>
<dbReference type="CDD" id="cd01556">
    <property type="entry name" value="EPSP_synthase"/>
    <property type="match status" value="1"/>
</dbReference>
<feature type="binding site" evidence="8">
    <location>
        <position position="29"/>
    </location>
    <ligand>
        <name>phosphoenolpyruvate</name>
        <dbReference type="ChEBI" id="CHEBI:58702"/>
    </ligand>
</feature>
<evidence type="ECO:0000259" key="10">
    <source>
        <dbReference type="Pfam" id="PF00275"/>
    </source>
</evidence>
<reference evidence="11 12" key="1">
    <citation type="journal article" date="2019" name="Microorganisms">
        <title>Genome Insights into the Novel Species Microvirga brassicacearum, a Rapeseed Endophyte with Biotechnological Potential.</title>
        <authorList>
            <person name="Jimenez-Gomez A."/>
            <person name="Saati-Santamaria Z."/>
            <person name="Igual J.M."/>
            <person name="Rivas R."/>
            <person name="Mateos P.F."/>
            <person name="Garcia-Fraile P."/>
        </authorList>
    </citation>
    <scope>NUCLEOTIDE SEQUENCE [LARGE SCALE GENOMIC DNA]</scope>
    <source>
        <strain evidence="11 12">CDVBN77</strain>
    </source>
</reference>
<dbReference type="PROSITE" id="PS00885">
    <property type="entry name" value="EPSP_SYNTHASE_2"/>
    <property type="match status" value="1"/>
</dbReference>
<dbReference type="InterPro" id="IPR036968">
    <property type="entry name" value="Enolpyruvate_Tfrase_sf"/>
</dbReference>
<dbReference type="InterPro" id="IPR023193">
    <property type="entry name" value="EPSP_synthase_CS"/>
</dbReference>
<dbReference type="InterPro" id="IPR001986">
    <property type="entry name" value="Enolpyruvate_Tfrase_dom"/>
</dbReference>
<comment type="function">
    <text evidence="8">Catalyzes the transfer of the enolpyruvyl moiety of phosphoenolpyruvate (PEP) to the 5-hydroxyl of shikimate-3-phosphate (S3P) to produce enolpyruvyl shikimate-3-phosphate and inorganic phosphate.</text>
</comment>
<comment type="subcellular location">
    <subcellularLocation>
        <location evidence="8">Cytoplasm</location>
    </subcellularLocation>
</comment>
<feature type="binding site" evidence="8">
    <location>
        <position position="34"/>
    </location>
    <ligand>
        <name>3-phosphoshikimate</name>
        <dbReference type="ChEBI" id="CHEBI:145989"/>
    </ligand>
</feature>
<dbReference type="GO" id="GO:0003866">
    <property type="term" value="F:3-phosphoshikimate 1-carboxyvinyltransferase activity"/>
    <property type="evidence" value="ECO:0007669"/>
    <property type="project" value="UniProtKB-UniRule"/>
</dbReference>
<comment type="caution">
    <text evidence="11">The sequence shown here is derived from an EMBL/GenBank/DDBJ whole genome shotgun (WGS) entry which is preliminary data.</text>
</comment>
<dbReference type="InterPro" id="IPR013792">
    <property type="entry name" value="RNA3'P_cycl/enolpyr_Trfase_a/b"/>
</dbReference>
<evidence type="ECO:0000256" key="3">
    <source>
        <dbReference type="ARBA" id="ARBA00022490"/>
    </source>
</evidence>
<feature type="active site" description="Proton acceptor" evidence="8">
    <location>
        <position position="329"/>
    </location>
</feature>
<dbReference type="PANTHER" id="PTHR21090:SF5">
    <property type="entry name" value="PENTAFUNCTIONAL AROM POLYPEPTIDE"/>
    <property type="match status" value="1"/>
</dbReference>
<comment type="caution">
    <text evidence="8">Lacks conserved residue(s) required for the propagation of feature annotation.</text>
</comment>
<dbReference type="PANTHER" id="PTHR21090">
    <property type="entry name" value="AROM/DEHYDROQUINATE SYNTHASE"/>
    <property type="match status" value="1"/>
</dbReference>
<dbReference type="InterPro" id="IPR006264">
    <property type="entry name" value="EPSP_synthase"/>
</dbReference>
<feature type="domain" description="Enolpyruvate transferase" evidence="10">
    <location>
        <begin position="15"/>
        <end position="438"/>
    </location>
</feature>
<feature type="region of interest" description="Disordered" evidence="9">
    <location>
        <begin position="1"/>
        <end position="26"/>
    </location>
</feature>
<feature type="binding site" evidence="8">
    <location>
        <position position="360"/>
    </location>
    <ligand>
        <name>phosphoenolpyruvate</name>
        <dbReference type="ChEBI" id="CHEBI:58702"/>
    </ligand>
</feature>
<proteinExistence type="inferred from homology"/>
<sequence length="449" mass="46899">MSHEHAPASPVTSRPGTPLKGRIRVPGDKSISHRSMIFGLLSIGETRVQGLLEGEDVLRTAEVCRALGAVITREGPGRWRIVGVGIGGLNAPAGTLDFGNAGTGARLMMGVAGSHPITSTFDGDASLRKRPMRRILDPLVKMGVSVVSEAEGGRVPLTLRGPRETIPITYETPAASAQIKSAVLLAGLNAPGRTTVIEREATRDHTERMLRLFGAKVEVKPHGKDGRAITLQGQPDLRGTTVVVPTDPSSAAFPLVAALITPGSDVVIEAVMMNPLRIGLITTLLEMGASIERLSEREEGGETVADLRVRASRLTGVTVPAARAPAMIDEYPILAVAAAFATGTTRMQGLHELRVKESDRLAAVAAGLAAAGAEHEIDGDDLIVHGLSGKVRGGATSVATHLDHRIAMAFLIMGLASEAPMTVDDGAMIATSFPSFIPLMRELGAAIGG</sequence>
<dbReference type="EMBL" id="VCMV01000013">
    <property type="protein sequence ID" value="KAB0267548.1"/>
    <property type="molecule type" value="Genomic_DNA"/>
</dbReference>
<feature type="binding site" evidence="8">
    <location>
        <position position="178"/>
    </location>
    <ligand>
        <name>3-phosphoshikimate</name>
        <dbReference type="ChEBI" id="CHEBI:145989"/>
    </ligand>
</feature>
<feature type="binding site" evidence="8">
    <location>
        <position position="30"/>
    </location>
    <ligand>
        <name>3-phosphoshikimate</name>
        <dbReference type="ChEBI" id="CHEBI:145989"/>
    </ligand>
</feature>
<evidence type="ECO:0000313" key="11">
    <source>
        <dbReference type="EMBL" id="KAB0267548.1"/>
    </source>
</evidence>
<evidence type="ECO:0000256" key="8">
    <source>
        <dbReference type="HAMAP-Rule" id="MF_00210"/>
    </source>
</evidence>
<dbReference type="HAMAP" id="MF_00210">
    <property type="entry name" value="EPSP_synth"/>
    <property type="match status" value="1"/>
</dbReference>
<evidence type="ECO:0000256" key="4">
    <source>
        <dbReference type="ARBA" id="ARBA00022605"/>
    </source>
</evidence>
<feature type="binding site" evidence="8">
    <location>
        <position position="356"/>
    </location>
    <ligand>
        <name>3-phosphoshikimate</name>
        <dbReference type="ChEBI" id="CHEBI:145989"/>
    </ligand>
</feature>
<dbReference type="Proteomes" id="UP000325684">
    <property type="component" value="Unassembled WGS sequence"/>
</dbReference>
<keyword evidence="12" id="KW-1185">Reference proteome</keyword>
<dbReference type="Pfam" id="PF00275">
    <property type="entry name" value="EPSP_synthase"/>
    <property type="match status" value="1"/>
</dbReference>
<comment type="subunit">
    <text evidence="8">Monomer.</text>
</comment>
<evidence type="ECO:0000256" key="5">
    <source>
        <dbReference type="ARBA" id="ARBA00022679"/>
    </source>
</evidence>
<keyword evidence="5 8" id="KW-0808">Transferase</keyword>
<dbReference type="UniPathway" id="UPA00053">
    <property type="reaction ID" value="UER00089"/>
</dbReference>
<dbReference type="NCBIfam" id="TIGR01356">
    <property type="entry name" value="aroA"/>
    <property type="match status" value="1"/>
</dbReference>
<gene>
    <name evidence="8 11" type="primary">aroA</name>
    <name evidence="11" type="ORF">FEZ63_09655</name>
</gene>
<dbReference type="GO" id="GO:0005737">
    <property type="term" value="C:cytoplasm"/>
    <property type="evidence" value="ECO:0007669"/>
    <property type="project" value="UniProtKB-SubCell"/>
</dbReference>
<evidence type="ECO:0000256" key="9">
    <source>
        <dbReference type="SAM" id="MobiDB-lite"/>
    </source>
</evidence>
<feature type="binding site" evidence="8">
    <location>
        <position position="405"/>
    </location>
    <ligand>
        <name>phosphoenolpyruvate</name>
        <dbReference type="ChEBI" id="CHEBI:58702"/>
    </ligand>
</feature>
<comment type="similarity">
    <text evidence="2 8">Belongs to the EPSP synthase family.</text>
</comment>
<evidence type="ECO:0000313" key="12">
    <source>
        <dbReference type="Proteomes" id="UP000325684"/>
    </source>
</evidence>
<dbReference type="PROSITE" id="PS00104">
    <property type="entry name" value="EPSP_SYNTHASE_1"/>
    <property type="match status" value="1"/>
</dbReference>
<evidence type="ECO:0000256" key="6">
    <source>
        <dbReference type="ARBA" id="ARBA00023141"/>
    </source>
</evidence>
<keyword evidence="4 8" id="KW-0028">Amino-acid biosynthesis</keyword>
<dbReference type="AlphaFoldDB" id="A0A5N3PCS4"/>
<comment type="catalytic activity">
    <reaction evidence="7">
        <text>3-phosphoshikimate + phosphoenolpyruvate = 5-O-(1-carboxyvinyl)-3-phosphoshikimate + phosphate</text>
        <dbReference type="Rhea" id="RHEA:21256"/>
        <dbReference type="ChEBI" id="CHEBI:43474"/>
        <dbReference type="ChEBI" id="CHEBI:57701"/>
        <dbReference type="ChEBI" id="CHEBI:58702"/>
        <dbReference type="ChEBI" id="CHEBI:145989"/>
        <dbReference type="EC" id="2.5.1.19"/>
    </reaction>
    <physiologicalReaction direction="left-to-right" evidence="7">
        <dbReference type="Rhea" id="RHEA:21257"/>
    </physiologicalReaction>
</comment>
<dbReference type="RefSeq" id="WP_150943717.1">
    <property type="nucleotide sequence ID" value="NZ_VCMV01000013.1"/>
</dbReference>